<gene>
    <name evidence="1" type="ORF">BpHYR1_053448</name>
</gene>
<comment type="caution">
    <text evidence="1">The sequence shown here is derived from an EMBL/GenBank/DDBJ whole genome shotgun (WGS) entry which is preliminary data.</text>
</comment>
<evidence type="ECO:0000313" key="2">
    <source>
        <dbReference type="Proteomes" id="UP000276133"/>
    </source>
</evidence>
<accession>A0A3M7PDU0</accession>
<dbReference type="Proteomes" id="UP000276133">
    <property type="component" value="Unassembled WGS sequence"/>
</dbReference>
<dbReference type="EMBL" id="REGN01011539">
    <property type="protein sequence ID" value="RMZ97222.1"/>
    <property type="molecule type" value="Genomic_DNA"/>
</dbReference>
<sequence length="162" mass="19909">MKKYWIFFVKFGYLIYYDLKRTSQPECLFPEAEKFLDISSIFCKLVFEVLKKLKIYLIKKRLRENLLIYSGPEIYLYCEVQTCKIIIRYGPFHFYNHTHSETRTFEKKNDLDSFLGLLNNSFKIIRFKFEKKSRMKIQKFEFNLMNFKEKSIFSDKTKKRFN</sequence>
<protein>
    <submittedName>
        <fullName evidence="1">Uncharacterized protein</fullName>
    </submittedName>
</protein>
<keyword evidence="2" id="KW-1185">Reference proteome</keyword>
<evidence type="ECO:0000313" key="1">
    <source>
        <dbReference type="EMBL" id="RMZ97222.1"/>
    </source>
</evidence>
<name>A0A3M7PDU0_BRAPC</name>
<proteinExistence type="predicted"/>
<dbReference type="AlphaFoldDB" id="A0A3M7PDU0"/>
<reference evidence="1 2" key="1">
    <citation type="journal article" date="2018" name="Sci. Rep.">
        <title>Genomic signatures of local adaptation to the degree of environmental predictability in rotifers.</title>
        <authorList>
            <person name="Franch-Gras L."/>
            <person name="Hahn C."/>
            <person name="Garcia-Roger E.M."/>
            <person name="Carmona M.J."/>
            <person name="Serra M."/>
            <person name="Gomez A."/>
        </authorList>
    </citation>
    <scope>NUCLEOTIDE SEQUENCE [LARGE SCALE GENOMIC DNA]</scope>
    <source>
        <strain evidence="1">HYR1</strain>
    </source>
</reference>
<organism evidence="1 2">
    <name type="scientific">Brachionus plicatilis</name>
    <name type="common">Marine rotifer</name>
    <name type="synonym">Brachionus muelleri</name>
    <dbReference type="NCBI Taxonomy" id="10195"/>
    <lineage>
        <taxon>Eukaryota</taxon>
        <taxon>Metazoa</taxon>
        <taxon>Spiralia</taxon>
        <taxon>Gnathifera</taxon>
        <taxon>Rotifera</taxon>
        <taxon>Eurotatoria</taxon>
        <taxon>Monogononta</taxon>
        <taxon>Pseudotrocha</taxon>
        <taxon>Ploima</taxon>
        <taxon>Brachionidae</taxon>
        <taxon>Brachionus</taxon>
    </lineage>
</organism>